<evidence type="ECO:0000256" key="2">
    <source>
        <dbReference type="ARBA" id="ARBA00010219"/>
    </source>
</evidence>
<feature type="binding site" evidence="8">
    <location>
        <begin position="229"/>
        <end position="230"/>
    </location>
    <ligand>
        <name>substrate</name>
    </ligand>
</feature>
<comment type="similarity">
    <text evidence="2 8">Belongs to the diaminopimelate epimerase family.</text>
</comment>
<feature type="site" description="Could be important to modulate the pK values of the two catalytic cysteine residues" evidence="8">
    <location>
        <position position="219"/>
    </location>
</feature>
<keyword evidence="5 8" id="KW-0457">Lysine biosynthesis</keyword>
<gene>
    <name evidence="8" type="primary">dapF</name>
    <name evidence="10" type="ORF">DET59_13016</name>
</gene>
<evidence type="ECO:0000256" key="5">
    <source>
        <dbReference type="ARBA" id="ARBA00023154"/>
    </source>
</evidence>
<dbReference type="SUPFAM" id="SSF54506">
    <property type="entry name" value="Diaminopimelate epimerase-like"/>
    <property type="match status" value="2"/>
</dbReference>
<dbReference type="GO" id="GO:0009089">
    <property type="term" value="P:lysine biosynthetic process via diaminopimelate"/>
    <property type="evidence" value="ECO:0007669"/>
    <property type="project" value="UniProtKB-UniRule"/>
</dbReference>
<dbReference type="UniPathway" id="UPA00034">
    <property type="reaction ID" value="UER00025"/>
</dbReference>
<dbReference type="InterPro" id="IPR018510">
    <property type="entry name" value="DAP_epimerase_AS"/>
</dbReference>
<dbReference type="HAMAP" id="MF_00197">
    <property type="entry name" value="DAP_epimerase"/>
    <property type="match status" value="1"/>
</dbReference>
<comment type="subcellular location">
    <subcellularLocation>
        <location evidence="8">Cytoplasm</location>
    </subcellularLocation>
</comment>
<feature type="active site" description="Proton acceptor" evidence="8">
    <location>
        <position position="228"/>
    </location>
</feature>
<comment type="catalytic activity">
    <reaction evidence="7 8">
        <text>(2S,6S)-2,6-diaminopimelate = meso-2,6-diaminopimelate</text>
        <dbReference type="Rhea" id="RHEA:15393"/>
        <dbReference type="ChEBI" id="CHEBI:57609"/>
        <dbReference type="ChEBI" id="CHEBI:57791"/>
        <dbReference type="EC" id="5.1.1.7"/>
    </reaction>
</comment>
<dbReference type="EC" id="5.1.1.7" evidence="3 8"/>
<comment type="pathway">
    <text evidence="1 8">Amino-acid biosynthesis; L-lysine biosynthesis via DAP pathway; DL-2,6-diaminopimelate from LL-2,6-diaminopimelate: step 1/1.</text>
</comment>
<dbReference type="Proteomes" id="UP000252118">
    <property type="component" value="Unassembled WGS sequence"/>
</dbReference>
<comment type="caution">
    <text evidence="10">The sequence shown here is derived from an EMBL/GenBank/DDBJ whole genome shotgun (WGS) entry which is preliminary data.</text>
</comment>
<keyword evidence="4 8" id="KW-0028">Amino-acid biosynthesis</keyword>
<dbReference type="EMBL" id="QNRJ01000030">
    <property type="protein sequence ID" value="RBO99660.1"/>
    <property type="molecule type" value="Genomic_DNA"/>
</dbReference>
<feature type="binding site" evidence="8">
    <location>
        <begin position="78"/>
        <end position="79"/>
    </location>
    <ligand>
        <name>substrate</name>
    </ligand>
</feature>
<name>A0A366EB57_9BACI</name>
<dbReference type="OrthoDB" id="9805408at2"/>
<dbReference type="Gene3D" id="3.10.310.10">
    <property type="entry name" value="Diaminopimelate Epimerase, Chain A, domain 1"/>
    <property type="match status" value="2"/>
</dbReference>
<comment type="function">
    <text evidence="8">Catalyzes the stereoinversion of LL-2,6-diaminopimelate (L,L-DAP) to meso-diaminopimelate (meso-DAP), a precursor of L-lysine and an essential component of the bacterial peptidoglycan.</text>
</comment>
<evidence type="ECO:0000256" key="7">
    <source>
        <dbReference type="ARBA" id="ARBA00051712"/>
    </source>
</evidence>
<evidence type="ECO:0000256" key="9">
    <source>
        <dbReference type="PROSITE-ProRule" id="PRU10125"/>
    </source>
</evidence>
<dbReference type="GO" id="GO:0005829">
    <property type="term" value="C:cytosol"/>
    <property type="evidence" value="ECO:0007669"/>
    <property type="project" value="TreeGrafter"/>
</dbReference>
<dbReference type="NCBIfam" id="TIGR00652">
    <property type="entry name" value="DapF"/>
    <property type="match status" value="1"/>
</dbReference>
<feature type="site" description="Could be important to modulate the pK values of the two catalytic cysteine residues" evidence="8">
    <location>
        <position position="167"/>
    </location>
</feature>
<feature type="binding site" evidence="8">
    <location>
        <position position="165"/>
    </location>
    <ligand>
        <name>substrate</name>
    </ligand>
</feature>
<sequence length="331" mass="36718">MNLNLIKCHGSGNDFLLIDEMTNGYEFTEEARQNLALALCDRKSGIGADGILFVLSSEHCDAQMRVFNADGSEASMCGNGLRCVGRYVCELLDKTTIVIQTMKADLRVSAQEAIYENIPTYNVEISPVLFELDKLPMNMDREKVVDEKIPEISDRLSFTALAVPNPHLISVVSTEHILSNEQKTIAETVNGPNNLFPDGVNVSFVHPLEKGAIYVRTFERGVGFTNACGTAMSASSLVTCLLNQNEFGKEIDVYNNGGKVRVVVNQLGEGQYNMELIGNATYLYQAQFELSITHPEDYREISRQDFTEEGTYELLQNHAKSIVDSKVFMSA</sequence>
<evidence type="ECO:0000313" key="10">
    <source>
        <dbReference type="EMBL" id="RBO99660.1"/>
    </source>
</evidence>
<feature type="binding site" evidence="8">
    <location>
        <position position="13"/>
    </location>
    <ligand>
        <name>substrate</name>
    </ligand>
</feature>
<dbReference type="InterPro" id="IPR001653">
    <property type="entry name" value="DAP_epimerase_DapF"/>
</dbReference>
<keyword evidence="6 8" id="KW-0413">Isomerase</keyword>
<accession>A0A366EB57</accession>
<evidence type="ECO:0000256" key="4">
    <source>
        <dbReference type="ARBA" id="ARBA00022605"/>
    </source>
</evidence>
<dbReference type="Pfam" id="PF01678">
    <property type="entry name" value="DAP_epimerase"/>
    <property type="match status" value="2"/>
</dbReference>
<feature type="active site" evidence="9">
    <location>
        <position position="77"/>
    </location>
</feature>
<evidence type="ECO:0000256" key="1">
    <source>
        <dbReference type="ARBA" id="ARBA00005196"/>
    </source>
</evidence>
<dbReference type="RefSeq" id="WP_113971397.1">
    <property type="nucleotide sequence ID" value="NZ_QNRJ01000030.1"/>
</dbReference>
<reference evidence="10 11" key="1">
    <citation type="submission" date="2018-06" db="EMBL/GenBank/DDBJ databases">
        <title>Freshwater and sediment microbial communities from various areas in North America, analyzing microbe dynamics in response to fracking.</title>
        <authorList>
            <person name="Lamendella R."/>
        </authorList>
    </citation>
    <scope>NUCLEOTIDE SEQUENCE [LARGE SCALE GENOMIC DNA]</scope>
    <source>
        <strain evidence="10 11">97B</strain>
    </source>
</reference>
<protein>
    <recommendedName>
        <fullName evidence="3 8">Diaminopimelate epimerase</fullName>
        <shortName evidence="8">DAP epimerase</shortName>
        <ecNumber evidence="3 8">5.1.1.7</ecNumber>
    </recommendedName>
    <alternativeName>
        <fullName evidence="8">PLP-independent amino acid racemase</fullName>
    </alternativeName>
</protein>
<evidence type="ECO:0000256" key="6">
    <source>
        <dbReference type="ARBA" id="ARBA00023235"/>
    </source>
</evidence>
<feature type="binding site" evidence="8">
    <location>
        <position position="201"/>
    </location>
    <ligand>
        <name>substrate</name>
    </ligand>
</feature>
<comment type="caution">
    <text evidence="8">Lacks conserved residue(s) required for the propagation of feature annotation.</text>
</comment>
<feature type="binding site" evidence="8">
    <location>
        <begin position="219"/>
        <end position="220"/>
    </location>
    <ligand>
        <name>substrate</name>
    </ligand>
</feature>
<evidence type="ECO:0000313" key="11">
    <source>
        <dbReference type="Proteomes" id="UP000252118"/>
    </source>
</evidence>
<evidence type="ECO:0000256" key="8">
    <source>
        <dbReference type="HAMAP-Rule" id="MF_00197"/>
    </source>
</evidence>
<proteinExistence type="inferred from homology"/>
<evidence type="ECO:0000256" key="3">
    <source>
        <dbReference type="ARBA" id="ARBA00013080"/>
    </source>
</evidence>
<keyword evidence="8" id="KW-0963">Cytoplasm</keyword>
<dbReference type="PROSITE" id="PS01326">
    <property type="entry name" value="DAP_EPIMERASE"/>
    <property type="match status" value="1"/>
</dbReference>
<dbReference type="PANTHER" id="PTHR31689:SF0">
    <property type="entry name" value="DIAMINOPIMELATE EPIMERASE"/>
    <property type="match status" value="1"/>
</dbReference>
<dbReference type="GO" id="GO:0008837">
    <property type="term" value="F:diaminopimelate epimerase activity"/>
    <property type="evidence" value="ECO:0007669"/>
    <property type="project" value="UniProtKB-UniRule"/>
</dbReference>
<feature type="active site" description="Proton donor" evidence="8">
    <location>
        <position position="77"/>
    </location>
</feature>
<feature type="binding site" evidence="8">
    <location>
        <position position="68"/>
    </location>
    <ligand>
        <name>substrate</name>
    </ligand>
</feature>
<comment type="subunit">
    <text evidence="8">Homodimer.</text>
</comment>
<dbReference type="AlphaFoldDB" id="A0A366EB57"/>
<organism evidence="10 11">
    <name type="scientific">Rossellomorea aquimaris</name>
    <dbReference type="NCBI Taxonomy" id="189382"/>
    <lineage>
        <taxon>Bacteria</taxon>
        <taxon>Bacillati</taxon>
        <taxon>Bacillota</taxon>
        <taxon>Bacilli</taxon>
        <taxon>Bacillales</taxon>
        <taxon>Bacillaceae</taxon>
        <taxon>Rossellomorea</taxon>
    </lineage>
</organism>
<dbReference type="PANTHER" id="PTHR31689">
    <property type="entry name" value="DIAMINOPIMELATE EPIMERASE, CHLOROPLASTIC"/>
    <property type="match status" value="1"/>
</dbReference>